<proteinExistence type="predicted"/>
<accession>A0A165EAY1</accession>
<evidence type="ECO:0000313" key="4">
    <source>
        <dbReference type="Proteomes" id="UP000076871"/>
    </source>
</evidence>
<dbReference type="AlphaFoldDB" id="A0A165EAY1"/>
<dbReference type="GeneID" id="63829584"/>
<dbReference type="InParanoid" id="A0A165EAY1"/>
<feature type="compositionally biased region" description="Low complexity" evidence="1">
    <location>
        <begin position="437"/>
        <end position="449"/>
    </location>
</feature>
<dbReference type="RefSeq" id="XP_040764364.1">
    <property type="nucleotide sequence ID" value="XM_040912556.1"/>
</dbReference>
<name>A0A165EAY1_9APHY</name>
<dbReference type="Proteomes" id="UP000076871">
    <property type="component" value="Unassembled WGS sequence"/>
</dbReference>
<dbReference type="OrthoDB" id="1921166at2759"/>
<organism evidence="3 4">
    <name type="scientific">Laetiporus sulphureus 93-53</name>
    <dbReference type="NCBI Taxonomy" id="1314785"/>
    <lineage>
        <taxon>Eukaryota</taxon>
        <taxon>Fungi</taxon>
        <taxon>Dikarya</taxon>
        <taxon>Basidiomycota</taxon>
        <taxon>Agaricomycotina</taxon>
        <taxon>Agaricomycetes</taxon>
        <taxon>Polyporales</taxon>
        <taxon>Laetiporus</taxon>
    </lineage>
</organism>
<feature type="compositionally biased region" description="Polar residues" evidence="1">
    <location>
        <begin position="114"/>
        <end position="127"/>
    </location>
</feature>
<feature type="compositionally biased region" description="Basic residues" evidence="1">
    <location>
        <begin position="606"/>
        <end position="616"/>
    </location>
</feature>
<feature type="region of interest" description="Disordered" evidence="1">
    <location>
        <begin position="381"/>
        <end position="453"/>
    </location>
</feature>
<feature type="compositionally biased region" description="Low complexity" evidence="1">
    <location>
        <begin position="73"/>
        <end position="85"/>
    </location>
</feature>
<evidence type="ECO:0000256" key="1">
    <source>
        <dbReference type="SAM" id="MobiDB-lite"/>
    </source>
</evidence>
<dbReference type="InterPro" id="IPR013087">
    <property type="entry name" value="Znf_C2H2_type"/>
</dbReference>
<reference evidence="3 4" key="1">
    <citation type="journal article" date="2016" name="Mol. Biol. Evol.">
        <title>Comparative Genomics of Early-Diverging Mushroom-Forming Fungi Provides Insights into the Origins of Lignocellulose Decay Capabilities.</title>
        <authorList>
            <person name="Nagy L.G."/>
            <person name="Riley R."/>
            <person name="Tritt A."/>
            <person name="Adam C."/>
            <person name="Daum C."/>
            <person name="Floudas D."/>
            <person name="Sun H."/>
            <person name="Yadav J.S."/>
            <person name="Pangilinan J."/>
            <person name="Larsson K.H."/>
            <person name="Matsuura K."/>
            <person name="Barry K."/>
            <person name="Labutti K."/>
            <person name="Kuo R."/>
            <person name="Ohm R.A."/>
            <person name="Bhattacharya S.S."/>
            <person name="Shirouzu T."/>
            <person name="Yoshinaga Y."/>
            <person name="Martin F.M."/>
            <person name="Grigoriev I.V."/>
            <person name="Hibbett D.S."/>
        </authorList>
    </citation>
    <scope>NUCLEOTIDE SEQUENCE [LARGE SCALE GENOMIC DNA]</scope>
    <source>
        <strain evidence="3 4">93-53</strain>
    </source>
</reference>
<gene>
    <name evidence="3" type="ORF">LAESUDRAFT_759135</name>
</gene>
<dbReference type="PROSITE" id="PS00028">
    <property type="entry name" value="ZINC_FINGER_C2H2_1"/>
    <property type="match status" value="1"/>
</dbReference>
<feature type="compositionally biased region" description="Polar residues" evidence="1">
    <location>
        <begin position="403"/>
        <end position="412"/>
    </location>
</feature>
<evidence type="ECO:0000259" key="2">
    <source>
        <dbReference type="PROSITE" id="PS00028"/>
    </source>
</evidence>
<feature type="region of interest" description="Disordered" evidence="1">
    <location>
        <begin position="565"/>
        <end position="616"/>
    </location>
</feature>
<evidence type="ECO:0000313" key="3">
    <source>
        <dbReference type="EMBL" id="KZT06624.1"/>
    </source>
</evidence>
<protein>
    <recommendedName>
        <fullName evidence="2">C2H2-type domain-containing protein</fullName>
    </recommendedName>
</protein>
<feature type="compositionally biased region" description="Polar residues" evidence="1">
    <location>
        <begin position="11"/>
        <end position="28"/>
    </location>
</feature>
<sequence length="616" mass="66382">MATAHSVIATHASTSMAQPCRHPQQSTTELRRQGEMSSSSSSSTHNVPVTLDSKEVLPSPSPSQEPAVAMRVAPDAGDTTDTTAPLKTAPDTGGEHVASSSHTPQRCVARRHSASPSGSTPPQTSADATPVVHTPLLPFASIPPLPYTLEDILYLQEVLPWEEFQELGSREVDWEDHSKLPDAGDGLEHDDFWNFFNPEGSAAFGHVSPLASQQLSPAHALGFRTAPTEYKQPKCRGPSESYWIASDSASTQAPPVLRKTDHCNLSDSENRVPEDARAAGMFMGSHNRRSQSAKAPTNGDLNASPSFACGSSSVNREPLAAALLNTGDYVLPAVISGYDFRGVTYGAASLPAGATLSAGAPLPSNDVPFVVYPAIRSSPKQEHEQWSSLPETKHCTPSVGRDVSQSPINTAAATHKRPRTPAAPALVGGPVSRDRPPTTSSSASSGSDGSEVEISDDLRVASTDLITCQWRHIVPGFPPCTHSCSPLDMWMHIRTAHVLGNRCKWGECDRTGGFSNLKRHAERDHLCIKWRCPSTRCDLSLSRFDSLARHLKTKHYCTSGDAVEEDDEIESARSGLKGSQEAQRPQRASKAGRKRPADENLDQSSRKKPYKHIRSQ</sequence>
<dbReference type="EMBL" id="KV427623">
    <property type="protein sequence ID" value="KZT06624.1"/>
    <property type="molecule type" value="Genomic_DNA"/>
</dbReference>
<feature type="region of interest" description="Disordered" evidence="1">
    <location>
        <begin position="1"/>
        <end position="129"/>
    </location>
</feature>
<keyword evidence="4" id="KW-1185">Reference proteome</keyword>
<feature type="domain" description="C2H2-type" evidence="2">
    <location>
        <begin position="532"/>
        <end position="555"/>
    </location>
</feature>